<evidence type="ECO:0000259" key="4">
    <source>
        <dbReference type="Pfam" id="PF02894"/>
    </source>
</evidence>
<evidence type="ECO:0000313" key="6">
    <source>
        <dbReference type="Proteomes" id="UP001197114"/>
    </source>
</evidence>
<comment type="similarity">
    <text evidence="1">Belongs to the Gfo/Idh/MocA family.</text>
</comment>
<sequence>MMHLRAIGTVPEATAVGVYDLDSGKAQETADRFGCRAFASPAELYRNVDAVIVASPNHTHADYAEEALRNGKHVLCEKPMTTTVAEAERVTRLAEASGLVCAMGFNYRFLDVIQEIGLLIDRGDLGPVLFAEVSLKRGSALTRTHFTWRDSDLGRSTSGSLGDLGVHLIDMLHHLLKSPVDSDTCRVKLKINVPQKEGREVKVDDYAFVSGNLENGVGFNLITSKSSPPDELGFSLSIIGSDKELSYHSSDGSVYYLKSRVAWEQGTFERGEHLADPPGEIVGWGDTFHHQMREWTHAVTHGRSKGPLAGFGDGMRTQHVLNRLLSNEQQPALIGR</sequence>
<dbReference type="SUPFAM" id="SSF55347">
    <property type="entry name" value="Glyceraldehyde-3-phosphate dehydrogenase-like, C-terminal domain"/>
    <property type="match status" value="1"/>
</dbReference>
<feature type="domain" description="Gfo/Idh/MocA-like oxidoreductase C-terminal" evidence="4">
    <location>
        <begin position="119"/>
        <end position="322"/>
    </location>
</feature>
<dbReference type="InterPro" id="IPR051317">
    <property type="entry name" value="Gfo/Idh/MocA_oxidoreduct"/>
</dbReference>
<feature type="domain" description="Gfo/Idh/MocA-like oxidoreductase N-terminal" evidence="3">
    <location>
        <begin position="3"/>
        <end position="105"/>
    </location>
</feature>
<dbReference type="SUPFAM" id="SSF51735">
    <property type="entry name" value="NAD(P)-binding Rossmann-fold domains"/>
    <property type="match status" value="1"/>
</dbReference>
<keyword evidence="2" id="KW-0560">Oxidoreductase</keyword>
<organism evidence="5 6">
    <name type="scientific">Streptomyces anatolicus</name>
    <dbReference type="NCBI Taxonomy" id="2675858"/>
    <lineage>
        <taxon>Bacteria</taxon>
        <taxon>Bacillati</taxon>
        <taxon>Actinomycetota</taxon>
        <taxon>Actinomycetes</taxon>
        <taxon>Kitasatosporales</taxon>
        <taxon>Streptomycetaceae</taxon>
        <taxon>Streptomyces</taxon>
    </lineage>
</organism>
<proteinExistence type="inferred from homology"/>
<dbReference type="InterPro" id="IPR004104">
    <property type="entry name" value="Gfo/Idh/MocA-like_OxRdtase_C"/>
</dbReference>
<evidence type="ECO:0000313" key="5">
    <source>
        <dbReference type="EMBL" id="MBW5420813.1"/>
    </source>
</evidence>
<accession>A0ABS6YHE2</accession>
<reference evidence="5 6" key="1">
    <citation type="submission" date="2019-11" db="EMBL/GenBank/DDBJ databases">
        <authorList>
            <person name="Ay H."/>
        </authorList>
    </citation>
    <scope>NUCLEOTIDE SEQUENCE [LARGE SCALE GENOMIC DNA]</scope>
    <source>
        <strain evidence="5 6">BG9H</strain>
    </source>
</reference>
<evidence type="ECO:0000256" key="2">
    <source>
        <dbReference type="ARBA" id="ARBA00023002"/>
    </source>
</evidence>
<evidence type="ECO:0000259" key="3">
    <source>
        <dbReference type="Pfam" id="PF01408"/>
    </source>
</evidence>
<name>A0ABS6YHE2_9ACTN</name>
<dbReference type="EMBL" id="WMBF01000021">
    <property type="protein sequence ID" value="MBW5420813.1"/>
    <property type="molecule type" value="Genomic_DNA"/>
</dbReference>
<dbReference type="Gene3D" id="3.40.50.720">
    <property type="entry name" value="NAD(P)-binding Rossmann-like Domain"/>
    <property type="match status" value="1"/>
</dbReference>
<dbReference type="InterPro" id="IPR000683">
    <property type="entry name" value="Gfo/Idh/MocA-like_OxRdtase_N"/>
</dbReference>
<dbReference type="Pfam" id="PF02894">
    <property type="entry name" value="GFO_IDH_MocA_C"/>
    <property type="match status" value="1"/>
</dbReference>
<dbReference type="Gene3D" id="3.30.360.10">
    <property type="entry name" value="Dihydrodipicolinate Reductase, domain 2"/>
    <property type="match status" value="1"/>
</dbReference>
<comment type="caution">
    <text evidence="5">The sequence shown here is derived from an EMBL/GenBank/DDBJ whole genome shotgun (WGS) entry which is preliminary data.</text>
</comment>
<evidence type="ECO:0000256" key="1">
    <source>
        <dbReference type="ARBA" id="ARBA00010928"/>
    </source>
</evidence>
<gene>
    <name evidence="5" type="ORF">GKQ77_04415</name>
</gene>
<dbReference type="PANTHER" id="PTHR43708">
    <property type="entry name" value="CONSERVED EXPRESSED OXIDOREDUCTASE (EUROFUNG)"/>
    <property type="match status" value="1"/>
</dbReference>
<protein>
    <submittedName>
        <fullName evidence="5">Gfo/Idh/MocA family oxidoreductase</fullName>
    </submittedName>
</protein>
<dbReference type="InterPro" id="IPR036291">
    <property type="entry name" value="NAD(P)-bd_dom_sf"/>
</dbReference>
<dbReference type="Proteomes" id="UP001197114">
    <property type="component" value="Unassembled WGS sequence"/>
</dbReference>
<dbReference type="PANTHER" id="PTHR43708:SF5">
    <property type="entry name" value="CONSERVED EXPRESSED OXIDOREDUCTASE (EUROFUNG)-RELATED"/>
    <property type="match status" value="1"/>
</dbReference>
<keyword evidence="6" id="KW-1185">Reference proteome</keyword>
<dbReference type="Pfam" id="PF01408">
    <property type="entry name" value="GFO_IDH_MocA"/>
    <property type="match status" value="1"/>
</dbReference>